<organism evidence="1 2">
    <name type="scientific">Nocardia cyriacigeorgica</name>
    <dbReference type="NCBI Taxonomy" id="135487"/>
    <lineage>
        <taxon>Bacteria</taxon>
        <taxon>Bacillati</taxon>
        <taxon>Actinomycetota</taxon>
        <taxon>Actinomycetes</taxon>
        <taxon>Mycobacteriales</taxon>
        <taxon>Nocardiaceae</taxon>
        <taxon>Nocardia</taxon>
    </lineage>
</organism>
<comment type="caution">
    <text evidence="1">The sequence shown here is derived from an EMBL/GenBank/DDBJ whole genome shotgun (WGS) entry which is preliminary data.</text>
</comment>
<dbReference type="RefSeq" id="WP_138452857.1">
    <property type="nucleotide sequence ID" value="NZ_VBUT01000014.1"/>
</dbReference>
<dbReference type="AlphaFoldDB" id="A0A5R8NEH3"/>
<dbReference type="Proteomes" id="UP000306378">
    <property type="component" value="Unassembled WGS sequence"/>
</dbReference>
<proteinExistence type="predicted"/>
<dbReference type="EMBL" id="VBUT01000014">
    <property type="protein sequence ID" value="TLF72937.1"/>
    <property type="molecule type" value="Genomic_DNA"/>
</dbReference>
<sequence>MFLLRRNLPWAWAGWIDNFDRAPENPVRQPWKHWGDGPNGYINASQELVLPSNYNSVAGGGESYEFQPFTPNFGTEFELRLPVDGTLAQYFNWFIVENWAKIGVNYAQILCIRIRHRIDAVGGDDIGILEFDSWMTEGRRIVTAPIPRLIDNVLILRVHVDNDMLVRVYVNDVFTLQAQPQASHRSGPGRRGINIFNGTLAEAQIRWLRLYDRPTDLGYNVRWNRTVFEDDFNRADGPVGNGWTQHGADAGIVSGFWAKTTGNDNSVGLVRDTGVTHGAQRIEAVIGVPDDERDSSLVLRTNAAGTEGISANFYSGGIYLAKFTGSLENPTFADFTSTRMTVNAGDKVALSTNGEGAWVEVNDQIVLLAHMNGLVPGANSYAGLRVERSSFANSAAWNSVKILAPF</sequence>
<protein>
    <submittedName>
        <fullName evidence="1">Uncharacterized protein</fullName>
    </submittedName>
</protein>
<accession>A0A5R8NEH3</accession>
<evidence type="ECO:0000313" key="2">
    <source>
        <dbReference type="Proteomes" id="UP000306378"/>
    </source>
</evidence>
<evidence type="ECO:0000313" key="1">
    <source>
        <dbReference type="EMBL" id="TLF72937.1"/>
    </source>
</evidence>
<name>A0A5R8NEH3_9NOCA</name>
<gene>
    <name evidence="1" type="ORF">FEK34_28360</name>
</gene>
<reference evidence="1 2" key="1">
    <citation type="submission" date="2019-05" db="EMBL/GenBank/DDBJ databases">
        <title>Genomes sequences of two Nocardia cyriacigeorgica environmental isolates, type strains Nocardia asteroides ATCC 19247 and Nocardia cyriacigeorgica DSM 44484.</title>
        <authorList>
            <person name="Vautrin F."/>
            <person name="Bergeron E."/>
            <person name="Dubost A."/>
            <person name="Abrouk D."/>
            <person name="Rodriguez Nava V."/>
            <person name="Pujic P."/>
        </authorList>
    </citation>
    <scope>NUCLEOTIDE SEQUENCE [LARGE SCALE GENOMIC DNA]</scope>
    <source>
        <strain evidence="1 2">EML 446</strain>
    </source>
</reference>